<keyword evidence="4" id="KW-1185">Reference proteome</keyword>
<dbReference type="Pfam" id="PF24924">
    <property type="entry name" value="DUF7745"/>
    <property type="match status" value="1"/>
</dbReference>
<evidence type="ECO:0000259" key="2">
    <source>
        <dbReference type="Pfam" id="PF24924"/>
    </source>
</evidence>
<gene>
    <name evidence="3" type="ORF">Goarm_002342</name>
</gene>
<reference evidence="3 4" key="1">
    <citation type="journal article" date="2019" name="Genome Biol. Evol.">
        <title>Insights into the evolution of the New World diploid cottons (Gossypium, subgenus Houzingenia) based on genome sequencing.</title>
        <authorList>
            <person name="Grover C.E."/>
            <person name="Arick M.A. 2nd"/>
            <person name="Thrash A."/>
            <person name="Conover J.L."/>
            <person name="Sanders W.S."/>
            <person name="Peterson D.G."/>
            <person name="Frelichowski J.E."/>
            <person name="Scheffler J.A."/>
            <person name="Scheffler B.E."/>
            <person name="Wendel J.F."/>
        </authorList>
    </citation>
    <scope>NUCLEOTIDE SEQUENCE [LARGE SCALE GENOMIC DNA]</scope>
    <source>
        <strain evidence="3">6</strain>
        <tissue evidence="3">Leaf</tissue>
    </source>
</reference>
<dbReference type="Proteomes" id="UP000593575">
    <property type="component" value="Unassembled WGS sequence"/>
</dbReference>
<accession>A0A7J9K7S3</accession>
<organism evidence="3 4">
    <name type="scientific">Gossypium armourianum</name>
    <dbReference type="NCBI Taxonomy" id="34283"/>
    <lineage>
        <taxon>Eukaryota</taxon>
        <taxon>Viridiplantae</taxon>
        <taxon>Streptophyta</taxon>
        <taxon>Embryophyta</taxon>
        <taxon>Tracheophyta</taxon>
        <taxon>Spermatophyta</taxon>
        <taxon>Magnoliopsida</taxon>
        <taxon>eudicotyledons</taxon>
        <taxon>Gunneridae</taxon>
        <taxon>Pentapetalae</taxon>
        <taxon>rosids</taxon>
        <taxon>malvids</taxon>
        <taxon>Malvales</taxon>
        <taxon>Malvaceae</taxon>
        <taxon>Malvoideae</taxon>
        <taxon>Gossypium</taxon>
    </lineage>
</organism>
<protein>
    <recommendedName>
        <fullName evidence="2">DUF7745 domain-containing protein</fullName>
    </recommendedName>
</protein>
<sequence length="207" mass="24150">MSITGMSEQWVRPRLNKREIVNASPGKKIDWVPLLGIWGAIGYAPLLVLRQYRSSQFIPATQGLAQCEFAYKGDNYKKKVHEISNVWNQTHRMKRFAKNPMRTPKYDWWWGKRVNDNVPMSSQENTQPIEEHLQLGLDIDVQNLKAEKIRKGKNKAEEDLDSLKINYKKLGLLIKIAGLGKTSEEWRQEIKGEKVRADQWEKKFQEA</sequence>
<evidence type="ECO:0000313" key="4">
    <source>
        <dbReference type="Proteomes" id="UP000593575"/>
    </source>
</evidence>
<dbReference type="AlphaFoldDB" id="A0A7J9K7S3"/>
<evidence type="ECO:0000313" key="3">
    <source>
        <dbReference type="EMBL" id="MBA0842522.1"/>
    </source>
</evidence>
<dbReference type="EMBL" id="JABFAE010000012">
    <property type="protein sequence ID" value="MBA0842522.1"/>
    <property type="molecule type" value="Genomic_DNA"/>
</dbReference>
<dbReference type="PANTHER" id="PTHR48200">
    <property type="entry name" value="PROTEIN, PUTATIVE-RELATED"/>
    <property type="match status" value="1"/>
</dbReference>
<name>A0A7J9K7S3_9ROSI</name>
<dbReference type="InterPro" id="IPR056647">
    <property type="entry name" value="DUF7745"/>
</dbReference>
<feature type="coiled-coil region" evidence="1">
    <location>
        <begin position="146"/>
        <end position="203"/>
    </location>
</feature>
<proteinExistence type="predicted"/>
<comment type="caution">
    <text evidence="3">The sequence shown here is derived from an EMBL/GenBank/DDBJ whole genome shotgun (WGS) entry which is preliminary data.</text>
</comment>
<evidence type="ECO:0000256" key="1">
    <source>
        <dbReference type="SAM" id="Coils"/>
    </source>
</evidence>
<keyword evidence="1" id="KW-0175">Coiled coil</keyword>
<dbReference type="PANTHER" id="PTHR48200:SF1">
    <property type="entry name" value="AMINOTRANSFERASE-LIKE PLANT MOBILE DOMAIN-CONTAINING PROTEIN"/>
    <property type="match status" value="1"/>
</dbReference>
<feature type="domain" description="DUF7745" evidence="2">
    <location>
        <begin position="2"/>
        <end position="114"/>
    </location>
</feature>